<name>A0A6G1KDF8_9PLEO</name>
<organism evidence="2 3">
    <name type="scientific">Pleomassaria siparia CBS 279.74</name>
    <dbReference type="NCBI Taxonomy" id="1314801"/>
    <lineage>
        <taxon>Eukaryota</taxon>
        <taxon>Fungi</taxon>
        <taxon>Dikarya</taxon>
        <taxon>Ascomycota</taxon>
        <taxon>Pezizomycotina</taxon>
        <taxon>Dothideomycetes</taxon>
        <taxon>Pleosporomycetidae</taxon>
        <taxon>Pleosporales</taxon>
        <taxon>Pleomassariaceae</taxon>
        <taxon>Pleomassaria</taxon>
    </lineage>
</organism>
<evidence type="ECO:0000313" key="3">
    <source>
        <dbReference type="Proteomes" id="UP000799428"/>
    </source>
</evidence>
<reference evidence="2" key="1">
    <citation type="journal article" date="2020" name="Stud. Mycol.">
        <title>101 Dothideomycetes genomes: a test case for predicting lifestyles and emergence of pathogens.</title>
        <authorList>
            <person name="Haridas S."/>
            <person name="Albert R."/>
            <person name="Binder M."/>
            <person name="Bloem J."/>
            <person name="Labutti K."/>
            <person name="Salamov A."/>
            <person name="Andreopoulos B."/>
            <person name="Baker S."/>
            <person name="Barry K."/>
            <person name="Bills G."/>
            <person name="Bluhm B."/>
            <person name="Cannon C."/>
            <person name="Castanera R."/>
            <person name="Culley D."/>
            <person name="Daum C."/>
            <person name="Ezra D."/>
            <person name="Gonzalez J."/>
            <person name="Henrissat B."/>
            <person name="Kuo A."/>
            <person name="Liang C."/>
            <person name="Lipzen A."/>
            <person name="Lutzoni F."/>
            <person name="Magnuson J."/>
            <person name="Mondo S."/>
            <person name="Nolan M."/>
            <person name="Ohm R."/>
            <person name="Pangilinan J."/>
            <person name="Park H.-J."/>
            <person name="Ramirez L."/>
            <person name="Alfaro M."/>
            <person name="Sun H."/>
            <person name="Tritt A."/>
            <person name="Yoshinaga Y."/>
            <person name="Zwiers L.-H."/>
            <person name="Turgeon B."/>
            <person name="Goodwin S."/>
            <person name="Spatafora J."/>
            <person name="Crous P."/>
            <person name="Grigoriev I."/>
        </authorList>
    </citation>
    <scope>NUCLEOTIDE SEQUENCE</scope>
    <source>
        <strain evidence="2">CBS 279.74</strain>
    </source>
</reference>
<proteinExistence type="predicted"/>
<sequence length="273" mass="30090">MRSPVLCDDPKLTANPWKGPPVTSTSFGSLKENNVFIGAGNPTSLAELSGYTPLSHGIIDLMPSSGEMNDYGLPDYRSRQRVADVVNNARVFRMSNTQPQVTFEGCSTIQQALGQSPSVTAAEPGVRMSCAPPTQLHKERRPPLAASGGQRDNIMPTSTNLKRKASEHDINPVNARYSNGESRKKPMTVPNYALHSNPSTLFRHDPNVNPQGRRPQKYNWTTSLKVLTGRKIKSTYNWIKGADPPISRVADGSLSFENHTIHWRNYDTDMGGM</sequence>
<keyword evidence="3" id="KW-1185">Reference proteome</keyword>
<dbReference type="AlphaFoldDB" id="A0A6G1KDF8"/>
<dbReference type="OrthoDB" id="10641779at2759"/>
<feature type="region of interest" description="Disordered" evidence="1">
    <location>
        <begin position="118"/>
        <end position="216"/>
    </location>
</feature>
<evidence type="ECO:0000256" key="1">
    <source>
        <dbReference type="SAM" id="MobiDB-lite"/>
    </source>
</evidence>
<protein>
    <submittedName>
        <fullName evidence="2">Uncharacterized protein</fullName>
    </submittedName>
</protein>
<dbReference type="Proteomes" id="UP000799428">
    <property type="component" value="Unassembled WGS sequence"/>
</dbReference>
<accession>A0A6G1KDF8</accession>
<evidence type="ECO:0000313" key="2">
    <source>
        <dbReference type="EMBL" id="KAF2710810.1"/>
    </source>
</evidence>
<gene>
    <name evidence="2" type="ORF">K504DRAFT_489817</name>
</gene>
<dbReference type="EMBL" id="MU005768">
    <property type="protein sequence ID" value="KAF2710810.1"/>
    <property type="molecule type" value="Genomic_DNA"/>
</dbReference>